<comment type="similarity">
    <text evidence="12">Belongs to the SecD/SecF family. SecF subfamily.</text>
</comment>
<evidence type="ECO:0000256" key="12">
    <source>
        <dbReference type="HAMAP-Rule" id="MF_01464"/>
    </source>
</evidence>
<evidence type="ECO:0000256" key="1">
    <source>
        <dbReference type="ARBA" id="ARBA00004651"/>
    </source>
</evidence>
<comment type="subcellular location">
    <subcellularLocation>
        <location evidence="1 12">Cell membrane</location>
        <topology evidence="1 12">Multi-pass membrane protein</topology>
    </subcellularLocation>
</comment>
<dbReference type="InterPro" id="IPR055344">
    <property type="entry name" value="SecD_SecF_C_bact"/>
</dbReference>
<comment type="similarity">
    <text evidence="11">In the N-terminal section; belongs to the SecD/SecF family. SecD subfamily.</text>
</comment>
<evidence type="ECO:0000256" key="7">
    <source>
        <dbReference type="ARBA" id="ARBA00023010"/>
    </source>
</evidence>
<evidence type="ECO:0000313" key="15">
    <source>
        <dbReference type="Proteomes" id="UP000325755"/>
    </source>
</evidence>
<dbReference type="InterPro" id="IPR048634">
    <property type="entry name" value="SecD_SecF_C"/>
</dbReference>
<dbReference type="FunCoup" id="A0A5Q0BGH6">
    <property type="interactions" value="265"/>
</dbReference>
<dbReference type="KEGG" id="mmob:F6R98_08395"/>
<name>A0A5Q0BGH6_9GAMM</name>
<comment type="similarity">
    <text evidence="10">In the C-terminal section; belongs to the SecD/SecF family. SecF subfamily.</text>
</comment>
<feature type="transmembrane region" description="Helical" evidence="12">
    <location>
        <begin position="249"/>
        <end position="267"/>
    </location>
</feature>
<evidence type="ECO:0000256" key="3">
    <source>
        <dbReference type="ARBA" id="ARBA00022475"/>
    </source>
</evidence>
<organism evidence="14 15">
    <name type="scientific">Candidatus Methylospira mobilis</name>
    <dbReference type="NCBI Taxonomy" id="1808979"/>
    <lineage>
        <taxon>Bacteria</taxon>
        <taxon>Pseudomonadati</taxon>
        <taxon>Pseudomonadota</taxon>
        <taxon>Gammaproteobacteria</taxon>
        <taxon>Methylococcales</taxon>
        <taxon>Methylococcaceae</taxon>
        <taxon>Candidatus Methylospira</taxon>
    </lineage>
</organism>
<sequence>MLETNTVSDNNAKRRYAIDFLGKRHIAVWVSIILSVAAIGSLIGKGINFAIDFTGGTVIEAEFPVQADLVKIRTGLEEAGFRSPVVQNFGSTREVLIRLVPQEGLKGEELKDRVMDVLNQNSELQVKLHRIEFVGPQVGEDLVEDSGMALLLATISILIYVALRFEYRFALGAILATLHDVIMMLGFFSVLQLEFDLSVLAAVLTIMGYSLNDTIVVFDRIRENFRKLRRGDVVEVMNISINETLSRTLMTSFLTLLTVIAMALFGGEIIHNFAVALIVGIVVGTYSSIYVASALALRLGVSRADLLIPEKEGVSDNRP</sequence>
<feature type="transmembrane region" description="Helical" evidence="12">
    <location>
        <begin position="170"/>
        <end position="191"/>
    </location>
</feature>
<dbReference type="InterPro" id="IPR022645">
    <property type="entry name" value="SecD/SecF_bac"/>
</dbReference>
<evidence type="ECO:0000256" key="9">
    <source>
        <dbReference type="ARBA" id="ARBA00059018"/>
    </source>
</evidence>
<dbReference type="SUPFAM" id="SSF82866">
    <property type="entry name" value="Multidrug efflux transporter AcrB transmembrane domain"/>
    <property type="match status" value="1"/>
</dbReference>
<dbReference type="InterPro" id="IPR022646">
    <property type="entry name" value="SecD/SecF_CS"/>
</dbReference>
<evidence type="ECO:0000256" key="2">
    <source>
        <dbReference type="ARBA" id="ARBA00022448"/>
    </source>
</evidence>
<feature type="transmembrane region" description="Helical" evidence="12">
    <location>
        <begin position="146"/>
        <end position="163"/>
    </location>
</feature>
<keyword evidence="7 12" id="KW-0811">Translocation</keyword>
<protein>
    <recommendedName>
        <fullName evidence="12">Protein-export membrane protein SecF</fullName>
    </recommendedName>
</protein>
<evidence type="ECO:0000256" key="4">
    <source>
        <dbReference type="ARBA" id="ARBA00022692"/>
    </source>
</evidence>
<dbReference type="GO" id="GO:0043952">
    <property type="term" value="P:protein transport by the Sec complex"/>
    <property type="evidence" value="ECO:0007669"/>
    <property type="project" value="UniProtKB-UniRule"/>
</dbReference>
<keyword evidence="15" id="KW-1185">Reference proteome</keyword>
<proteinExistence type="inferred from homology"/>
<dbReference type="PRINTS" id="PR01755">
    <property type="entry name" value="SECFTRNLCASE"/>
</dbReference>
<dbReference type="FunFam" id="1.20.1640.10:FF:000024">
    <property type="entry name" value="Multifunctional fusion protein"/>
    <property type="match status" value="1"/>
</dbReference>
<dbReference type="GO" id="GO:0005886">
    <property type="term" value="C:plasma membrane"/>
    <property type="evidence" value="ECO:0007669"/>
    <property type="project" value="UniProtKB-SubCell"/>
</dbReference>
<dbReference type="Pfam" id="PF07549">
    <property type="entry name" value="Sec_GG"/>
    <property type="match status" value="1"/>
</dbReference>
<dbReference type="HAMAP" id="MF_01464_B">
    <property type="entry name" value="SecF_B"/>
    <property type="match status" value="1"/>
</dbReference>
<evidence type="ECO:0000256" key="6">
    <source>
        <dbReference type="ARBA" id="ARBA00022989"/>
    </source>
</evidence>
<dbReference type="Pfam" id="PF02355">
    <property type="entry name" value="SecD_SecF_C"/>
    <property type="match status" value="1"/>
</dbReference>
<dbReference type="GO" id="GO:0015450">
    <property type="term" value="F:protein-transporting ATPase activity"/>
    <property type="evidence" value="ECO:0007669"/>
    <property type="project" value="InterPro"/>
</dbReference>
<feature type="domain" description="Protein export membrane protein SecD/SecF C-terminal" evidence="13">
    <location>
        <begin position="120"/>
        <end position="299"/>
    </location>
</feature>
<feature type="transmembrane region" description="Helical" evidence="12">
    <location>
        <begin position="197"/>
        <end position="218"/>
    </location>
</feature>
<evidence type="ECO:0000256" key="10">
    <source>
        <dbReference type="ARBA" id="ARBA00060856"/>
    </source>
</evidence>
<dbReference type="InterPro" id="IPR022813">
    <property type="entry name" value="SecD/SecF_arch_bac"/>
</dbReference>
<dbReference type="InParanoid" id="A0A5Q0BGH6"/>
<evidence type="ECO:0000256" key="5">
    <source>
        <dbReference type="ARBA" id="ARBA00022927"/>
    </source>
</evidence>
<dbReference type="EMBL" id="CP044205">
    <property type="protein sequence ID" value="QFY42639.1"/>
    <property type="molecule type" value="Genomic_DNA"/>
</dbReference>
<keyword evidence="4 12" id="KW-0812">Transmembrane</keyword>
<feature type="transmembrane region" description="Helical" evidence="12">
    <location>
        <begin position="273"/>
        <end position="297"/>
    </location>
</feature>
<dbReference type="GO" id="GO:0006605">
    <property type="term" value="P:protein targeting"/>
    <property type="evidence" value="ECO:0007669"/>
    <property type="project" value="UniProtKB-UniRule"/>
</dbReference>
<feature type="transmembrane region" description="Helical" evidence="12">
    <location>
        <begin position="26"/>
        <end position="44"/>
    </location>
</feature>
<dbReference type="AlphaFoldDB" id="A0A5Q0BGH6"/>
<dbReference type="Proteomes" id="UP000325755">
    <property type="component" value="Chromosome"/>
</dbReference>
<comment type="function">
    <text evidence="9 12">Part of the Sec protein translocase complex. Interacts with the SecYEG preprotein conducting channel. SecDF uses the proton motive force (PMF) to complete protein translocation after the ATP-dependent function of SecA.</text>
</comment>
<gene>
    <name evidence="12 14" type="primary">secF</name>
    <name evidence="14" type="ORF">F6R98_08395</name>
</gene>
<keyword evidence="8 12" id="KW-0472">Membrane</keyword>
<keyword evidence="3 12" id="KW-1003">Cell membrane</keyword>
<keyword evidence="6 12" id="KW-1133">Transmembrane helix</keyword>
<dbReference type="PANTHER" id="PTHR30081:SF8">
    <property type="entry name" value="PROTEIN TRANSLOCASE SUBUNIT SECF"/>
    <property type="match status" value="1"/>
</dbReference>
<evidence type="ECO:0000313" key="14">
    <source>
        <dbReference type="EMBL" id="QFY42639.1"/>
    </source>
</evidence>
<keyword evidence="2 12" id="KW-0813">Transport</keyword>
<comment type="subunit">
    <text evidence="12">Forms a complex with SecD. Part of the essential Sec protein translocation apparatus which comprises SecA, SecYEG and auxiliary proteins SecDF-YajC and YidC.</text>
</comment>
<accession>A0A5Q0BGH6</accession>
<dbReference type="NCBIfam" id="TIGR00916">
    <property type="entry name" value="2A0604s01"/>
    <property type="match status" value="1"/>
</dbReference>
<dbReference type="NCBIfam" id="TIGR00966">
    <property type="entry name" value="transloc_SecF"/>
    <property type="match status" value="1"/>
</dbReference>
<dbReference type="GO" id="GO:0065002">
    <property type="term" value="P:intracellular protein transmembrane transport"/>
    <property type="evidence" value="ECO:0007669"/>
    <property type="project" value="UniProtKB-UniRule"/>
</dbReference>
<dbReference type="OrthoDB" id="9774769at2"/>
<keyword evidence="5 12" id="KW-0653">Protein transport</keyword>
<reference evidence="14 15" key="1">
    <citation type="submission" date="2019-09" db="EMBL/GenBank/DDBJ databases">
        <title>Ecophysiology of the spiral-shaped methanotroph Methylospira mobilis as revealed by the complete genome sequence.</title>
        <authorList>
            <person name="Oshkin I.Y."/>
            <person name="Dedysh S.N."/>
            <person name="Miroshnikov K."/>
            <person name="Danilova O.V."/>
            <person name="Hakobyan A."/>
            <person name="Liesack W."/>
        </authorList>
    </citation>
    <scope>NUCLEOTIDE SEQUENCE [LARGE SCALE GENOMIC DNA]</scope>
    <source>
        <strain evidence="14 15">Shm1</strain>
    </source>
</reference>
<dbReference type="PANTHER" id="PTHR30081">
    <property type="entry name" value="PROTEIN-EXPORT MEMBRANE PROTEIN SEC"/>
    <property type="match status" value="1"/>
</dbReference>
<evidence type="ECO:0000256" key="11">
    <source>
        <dbReference type="ARBA" id="ARBA00061053"/>
    </source>
</evidence>
<evidence type="ECO:0000259" key="13">
    <source>
        <dbReference type="Pfam" id="PF02355"/>
    </source>
</evidence>
<dbReference type="InterPro" id="IPR005665">
    <property type="entry name" value="SecF_bac"/>
</dbReference>
<evidence type="ECO:0000256" key="8">
    <source>
        <dbReference type="ARBA" id="ARBA00023136"/>
    </source>
</evidence>
<dbReference type="Gene3D" id="1.20.1640.10">
    <property type="entry name" value="Multidrug efflux transporter AcrB transmembrane domain"/>
    <property type="match status" value="1"/>
</dbReference>